<feature type="compositionally biased region" description="Low complexity" evidence="7">
    <location>
        <begin position="1411"/>
        <end position="1423"/>
    </location>
</feature>
<feature type="compositionally biased region" description="Polar residues" evidence="7">
    <location>
        <begin position="1466"/>
        <end position="1480"/>
    </location>
</feature>
<evidence type="ECO:0000313" key="9">
    <source>
        <dbReference type="EMBL" id="KAL0952868.1"/>
    </source>
</evidence>
<evidence type="ECO:0000256" key="5">
    <source>
        <dbReference type="ARBA" id="ARBA00024345"/>
    </source>
</evidence>
<feature type="compositionally biased region" description="Low complexity" evidence="7">
    <location>
        <begin position="1165"/>
        <end position="1190"/>
    </location>
</feature>
<dbReference type="PROSITE" id="PS00028">
    <property type="entry name" value="ZINC_FINGER_C2H2_1"/>
    <property type="match status" value="2"/>
</dbReference>
<dbReference type="Pfam" id="PF00096">
    <property type="entry name" value="zf-C2H2"/>
    <property type="match status" value="2"/>
</dbReference>
<feature type="region of interest" description="Disordered" evidence="7">
    <location>
        <begin position="148"/>
        <end position="224"/>
    </location>
</feature>
<evidence type="ECO:0000256" key="4">
    <source>
        <dbReference type="ARBA" id="ARBA00023242"/>
    </source>
</evidence>
<protein>
    <recommendedName>
        <fullName evidence="8">C2H2-type domain-containing protein</fullName>
    </recommendedName>
</protein>
<feature type="region of interest" description="Disordered" evidence="7">
    <location>
        <begin position="1059"/>
        <end position="1102"/>
    </location>
</feature>
<feature type="compositionally biased region" description="Basic residues" evidence="7">
    <location>
        <begin position="523"/>
        <end position="532"/>
    </location>
</feature>
<dbReference type="InterPro" id="IPR036236">
    <property type="entry name" value="Znf_C2H2_sf"/>
</dbReference>
<feature type="region of interest" description="Disordered" evidence="7">
    <location>
        <begin position="454"/>
        <end position="588"/>
    </location>
</feature>
<feature type="compositionally biased region" description="Polar residues" evidence="7">
    <location>
        <begin position="33"/>
        <end position="45"/>
    </location>
</feature>
<feature type="compositionally biased region" description="Polar residues" evidence="7">
    <location>
        <begin position="1502"/>
        <end position="1514"/>
    </location>
</feature>
<reference evidence="10" key="1">
    <citation type="submission" date="2024-06" db="EMBL/GenBank/DDBJ databases">
        <title>Multi-omics analyses provide insights into the biosynthesis of the anticancer antibiotic pleurotin in Hohenbuehelia grisea.</title>
        <authorList>
            <person name="Weaver J.A."/>
            <person name="Alberti F."/>
        </authorList>
    </citation>
    <scope>NUCLEOTIDE SEQUENCE [LARGE SCALE GENOMIC DNA]</scope>
    <source>
        <strain evidence="10">T-177</strain>
    </source>
</reference>
<sequence>MDPAPSHAAPLPPGPAQRSYSDDYYPHYPHVQPPTQVSRSNSLQVSTSTTATHDHEEHTARPGNAHRHAQFHNGLQAIGSGSGFHTNGGLGAGLNMGGMNMNAGGMGGLSLGPHLSHLNSTNNSISHLSIEQTPTQAVPRHADQQLLSHTHTHSRTHSQSSLHSQPGDPSNSHPGSSASAPPSRAPSVHSTHSANDSDDDNDGGLDGRDIIEGEGASAPGFAGRLTRPLTSAEAERLAQLDRLKFFLATAPSHWDAQGVPADAGLHSSLVGPGPTDQSGAPGVGAGIGTQPGALTLPHPSLPTSHPALNRFLLPTQEYVSCVLWNGLYHITGTDIVRALVFRFEAFGRPVRNMKKFEEGVFSDLRNLKPGVDACLEEPKSPFLDLLFKYQCIRTQKKQKVFYWFSVPHDRLFLDALERDLKREKMGHDSTTEVTGEPALSFTYDPKRSLYEQFIAKGKGKSNSRRKRARTSGAEGGDSGAEGSDEDGDGDSIMDSGSESDNDGPGASDADGESESGADEPRGRHPLRRRSHTVKGTGAQGASNMEEDAMGLDNLKLSSASERSSERGDGADRPKRRKKRKLPASMTSNTPFFSMFSLFEGSPTYKQRRKKGTGTGAARSSALGRDPINGPGAGDGGNSRIHSAFGGAADARAGWERRGRSVDVYGYNSLGESGDEGAQGFGAQGAPQSAADMFMRQARGELGPSGAAQKRRRETQRHSFHGDGFYQVHNQEQQSQDGGLNAAFPGVTMNMGGMDMNMMGGVSGMDVNMGIGGGNMQNAMGGTMGGMGMDVSANALDSMNLVGIDTNGNIDFSGVQSGMNIPQQNVYNQQGFPTDFAPGSFTAGMDNNLGMNMGGAVDNSGNVMGMGHHDPAYHSDSGHGLGAHHLGQHGVPPASAGGVSIGGGGAANIVPGPGGSGKAYACPLFSCGRMFKRMEHLKRHVRTHTLERPYACPRCAKRFSRSDNLNQHVRTHLRAEAEGSGSLGGSMGGSIGSGGMGSGPGTGMGGNMGDSVLGMGLTGDPGSMGAGEGTMFGYGGMGVGHMHGHNHLNMGLWYASGEDDNDGSVSGGGESESYDELDNESGNEFGGGRPSSRANSGPLNQPLPLGMDVGMGLASQASGGIEMNLNMFGGNSGMGMGMGMASGVSAVGLRSNSAGSGDMQGNVSDAQANPNEQQQPQWAARDPRASPAFSEPSPPPPPGQVATMQQNSRSSMSGSPGNYLGQVPAQSPHIPQHSPSPHVQQHSTPGHVPQPLLPAGHPEEYSLSAPSHKQSFDHNALYQHGLLMEGSTAGGPVRRHRSMTPSLARSGDFSSPQIGGMPGTASNNGSPGSTPGAAAPGGGSGGGRAYHPYAAYSASASRNSSAQNSPAIFPLPLAAEFGAMQHQFGMGGQIHHHGGHGHSSSLSLSHRPDSRASNASASGSGNNGPAIQEQMQLMMNMSLDNHGSGSGGSVHSGHGGSTLFSGEINRTDSPASFNPATQSPAPFSGGIDLPSTMGSEQGMYMMSQHQQGVDPQQHGQYAAPDSYFTQPQHQGSM</sequence>
<feature type="region of interest" description="Disordered" evidence="7">
    <location>
        <begin position="1148"/>
        <end position="1267"/>
    </location>
</feature>
<feature type="compositionally biased region" description="Polar residues" evidence="7">
    <location>
        <begin position="1522"/>
        <end position="1532"/>
    </location>
</feature>
<comment type="caution">
    <text evidence="9">The sequence shown here is derived from an EMBL/GenBank/DDBJ whole genome shotgun (WGS) entry which is preliminary data.</text>
</comment>
<dbReference type="Gene3D" id="3.30.160.60">
    <property type="entry name" value="Classic Zinc Finger"/>
    <property type="match status" value="2"/>
</dbReference>
<evidence type="ECO:0000256" key="1">
    <source>
        <dbReference type="ARBA" id="ARBA00004123"/>
    </source>
</evidence>
<dbReference type="SMART" id="SM00355">
    <property type="entry name" value="ZnF_C2H2"/>
    <property type="match status" value="2"/>
</dbReference>
<dbReference type="InterPro" id="IPR003120">
    <property type="entry name" value="Ste12"/>
</dbReference>
<proteinExistence type="inferred from homology"/>
<accession>A0ABR3JBQ5</accession>
<feature type="region of interest" description="Disordered" evidence="7">
    <location>
        <begin position="1"/>
        <end position="63"/>
    </location>
</feature>
<feature type="compositionally biased region" description="Basic and acidic residues" evidence="7">
    <location>
        <begin position="562"/>
        <end position="572"/>
    </location>
</feature>
<feature type="compositionally biased region" description="Low complexity" evidence="7">
    <location>
        <begin position="157"/>
        <end position="190"/>
    </location>
</feature>
<organism evidence="9 10">
    <name type="scientific">Hohenbuehelia grisea</name>
    <dbReference type="NCBI Taxonomy" id="104357"/>
    <lineage>
        <taxon>Eukaryota</taxon>
        <taxon>Fungi</taxon>
        <taxon>Dikarya</taxon>
        <taxon>Basidiomycota</taxon>
        <taxon>Agaricomycotina</taxon>
        <taxon>Agaricomycetes</taxon>
        <taxon>Agaricomycetidae</taxon>
        <taxon>Agaricales</taxon>
        <taxon>Pleurotineae</taxon>
        <taxon>Pleurotaceae</taxon>
        <taxon>Hohenbuehelia</taxon>
    </lineage>
</organism>
<feature type="compositionally biased region" description="Basic residues" evidence="7">
    <location>
        <begin position="457"/>
        <end position="469"/>
    </location>
</feature>
<keyword evidence="3" id="KW-0804">Transcription</keyword>
<feature type="compositionally biased region" description="Polar residues" evidence="7">
    <location>
        <begin position="1298"/>
        <end position="1312"/>
    </location>
</feature>
<keyword evidence="6" id="KW-0479">Metal-binding</keyword>
<feature type="compositionally biased region" description="Polar residues" evidence="7">
    <location>
        <begin position="1201"/>
        <end position="1215"/>
    </location>
</feature>
<feature type="compositionally biased region" description="Gly residues" evidence="7">
    <location>
        <begin position="1443"/>
        <end position="1455"/>
    </location>
</feature>
<feature type="compositionally biased region" description="Acidic residues" evidence="7">
    <location>
        <begin position="1071"/>
        <end position="1080"/>
    </location>
</feature>
<dbReference type="InterPro" id="IPR013087">
    <property type="entry name" value="Znf_C2H2_type"/>
</dbReference>
<dbReference type="PROSITE" id="PS50157">
    <property type="entry name" value="ZINC_FINGER_C2H2_2"/>
    <property type="match status" value="2"/>
</dbReference>
<comment type="similarity">
    <text evidence="5">Belongs to the STE12 transcription factor family.</text>
</comment>
<comment type="subcellular location">
    <subcellularLocation>
        <location evidence="1">Nucleus</location>
    </subcellularLocation>
</comment>
<evidence type="ECO:0000256" key="2">
    <source>
        <dbReference type="ARBA" id="ARBA00023015"/>
    </source>
</evidence>
<feature type="region of interest" description="Disordered" evidence="7">
    <location>
        <begin position="1385"/>
        <end position="1425"/>
    </location>
</feature>
<dbReference type="EMBL" id="JASNQZ010000010">
    <property type="protein sequence ID" value="KAL0952868.1"/>
    <property type="molecule type" value="Genomic_DNA"/>
</dbReference>
<feature type="region of interest" description="Disordered" evidence="7">
    <location>
        <begin position="1284"/>
        <end position="1339"/>
    </location>
</feature>
<keyword evidence="6" id="KW-0863">Zinc-finger</keyword>
<evidence type="ECO:0000313" key="10">
    <source>
        <dbReference type="Proteomes" id="UP001556367"/>
    </source>
</evidence>
<keyword evidence="2" id="KW-0805">Transcription regulation</keyword>
<feature type="region of interest" description="Disordered" evidence="7">
    <location>
        <begin position="603"/>
        <end position="640"/>
    </location>
</feature>
<feature type="domain" description="C2H2-type" evidence="8">
    <location>
        <begin position="949"/>
        <end position="976"/>
    </location>
</feature>
<evidence type="ECO:0000259" key="8">
    <source>
        <dbReference type="PROSITE" id="PS50157"/>
    </source>
</evidence>
<keyword evidence="6" id="KW-0862">Zinc</keyword>
<dbReference type="Pfam" id="PF02200">
    <property type="entry name" value="STE"/>
    <property type="match status" value="1"/>
</dbReference>
<evidence type="ECO:0000256" key="6">
    <source>
        <dbReference type="PROSITE-ProRule" id="PRU00042"/>
    </source>
</evidence>
<feature type="compositionally biased region" description="Acidic residues" evidence="7">
    <location>
        <begin position="482"/>
        <end position="501"/>
    </location>
</feature>
<dbReference type="PANTHER" id="PTHR47427:SF1">
    <property type="entry name" value="PROTEIN STE12"/>
    <property type="match status" value="1"/>
</dbReference>
<evidence type="ECO:0000256" key="7">
    <source>
        <dbReference type="SAM" id="MobiDB-lite"/>
    </source>
</evidence>
<evidence type="ECO:0000256" key="3">
    <source>
        <dbReference type="ARBA" id="ARBA00023163"/>
    </source>
</evidence>
<dbReference type="Proteomes" id="UP001556367">
    <property type="component" value="Unassembled WGS sequence"/>
</dbReference>
<feature type="compositionally biased region" description="Polar residues" evidence="7">
    <location>
        <begin position="1149"/>
        <end position="1164"/>
    </location>
</feature>
<feature type="domain" description="C2H2-type" evidence="8">
    <location>
        <begin position="919"/>
        <end position="948"/>
    </location>
</feature>
<gene>
    <name evidence="9" type="ORF">HGRIS_007088</name>
</gene>
<feature type="compositionally biased region" description="Low complexity" evidence="7">
    <location>
        <begin position="1324"/>
        <end position="1333"/>
    </location>
</feature>
<dbReference type="InterPro" id="IPR052127">
    <property type="entry name" value="STE12_transcription_factor"/>
</dbReference>
<name>A0ABR3JBQ5_9AGAR</name>
<dbReference type="PANTHER" id="PTHR47427">
    <property type="entry name" value="PROTEIN STE12"/>
    <property type="match status" value="1"/>
</dbReference>
<feature type="region of interest" description="Disordered" evidence="7">
    <location>
        <begin position="1437"/>
        <end position="1532"/>
    </location>
</feature>
<keyword evidence="10" id="KW-1185">Reference proteome</keyword>
<keyword evidence="4" id="KW-0539">Nucleus</keyword>
<dbReference type="SMART" id="SM00424">
    <property type="entry name" value="STE"/>
    <property type="match status" value="1"/>
</dbReference>
<dbReference type="SUPFAM" id="SSF57667">
    <property type="entry name" value="beta-beta-alpha zinc fingers"/>
    <property type="match status" value="1"/>
</dbReference>
<feature type="compositionally biased region" description="Low complexity" evidence="7">
    <location>
        <begin position="1225"/>
        <end position="1242"/>
    </location>
</feature>